<feature type="domain" description="CS" evidence="4">
    <location>
        <begin position="86"/>
        <end position="173"/>
    </location>
</feature>
<name>A0A7D6BGM9_FERL1</name>
<dbReference type="AlphaFoldDB" id="A0A7D6BGM9"/>
<evidence type="ECO:0000313" key="6">
    <source>
        <dbReference type="Proteomes" id="UP000510821"/>
    </source>
</evidence>
<dbReference type="InterPro" id="IPR007052">
    <property type="entry name" value="CS_dom"/>
</dbReference>
<evidence type="ECO:0000259" key="3">
    <source>
        <dbReference type="PROSITE" id="PS01031"/>
    </source>
</evidence>
<dbReference type="PANTHER" id="PTHR11527">
    <property type="entry name" value="HEAT-SHOCK PROTEIN 20 FAMILY MEMBER"/>
    <property type="match status" value="1"/>
</dbReference>
<dbReference type="NCBIfam" id="NF041800">
    <property type="entry name" value="Hsp20"/>
    <property type="match status" value="1"/>
</dbReference>
<evidence type="ECO:0000256" key="1">
    <source>
        <dbReference type="PROSITE-ProRule" id="PRU00285"/>
    </source>
</evidence>
<dbReference type="InterPro" id="IPR002068">
    <property type="entry name" value="A-crystallin/Hsp20_dom"/>
</dbReference>
<proteinExistence type="inferred from homology"/>
<sequence>MADKKKRRDFEDPFDFFGDDLFDFEGIRRMMDELMKRAMEPGFGELKGGEPLVSGLSIRVGPDGKPVIQKFGNVKLTSKGPMIADKREPLVDVIERENDITVIVELPGVDKRRIKLNTTDRTLTIAAPGEEPDFFKEVKLPAAVNSKSAKATYKNGVLEVCLQKREKSKPKPESIAIE</sequence>
<dbReference type="EMBL" id="CP058998">
    <property type="protein sequence ID" value="QLJ52635.1"/>
    <property type="molecule type" value="Genomic_DNA"/>
</dbReference>
<dbReference type="Pfam" id="PF00011">
    <property type="entry name" value="HSP20"/>
    <property type="match status" value="1"/>
</dbReference>
<organism evidence="5 6">
    <name type="scientific">Fermentimicrarchaeum limneticum</name>
    <dbReference type="NCBI Taxonomy" id="2795018"/>
    <lineage>
        <taxon>Archaea</taxon>
        <taxon>Candidatus Micrarchaeota</taxon>
        <taxon>Candidatus Fermentimicrarchaeales</taxon>
        <taxon>Candidatus Fermentimicrarchaeaceae</taxon>
        <taxon>Candidatus Fermentimicrarchaeum</taxon>
    </lineage>
</organism>
<dbReference type="SUPFAM" id="SSF49764">
    <property type="entry name" value="HSP20-like chaperones"/>
    <property type="match status" value="1"/>
</dbReference>
<dbReference type="PROSITE" id="PS01031">
    <property type="entry name" value="SHSP"/>
    <property type="match status" value="1"/>
</dbReference>
<feature type="domain" description="SHSP" evidence="3">
    <location>
        <begin position="81"/>
        <end position="178"/>
    </location>
</feature>
<accession>A0A7D6BGM9</accession>
<dbReference type="CDD" id="cd00298">
    <property type="entry name" value="ACD_sHsps_p23-like"/>
    <property type="match status" value="1"/>
</dbReference>
<gene>
    <name evidence="5" type="ORF">Sv326_0460</name>
</gene>
<comment type="similarity">
    <text evidence="1 2">Belongs to the small heat shock protein (HSP20) family.</text>
</comment>
<reference evidence="6" key="1">
    <citation type="submission" date="2020-07" db="EMBL/GenBank/DDBJ databases">
        <title>Metabolic diversity and evolutionary history of the archaeal phylum ###Micrarchaeota### uncovered from a freshwater lake metagenome.</title>
        <authorList>
            <person name="Kadnikov V.V."/>
            <person name="Savvichev A.S."/>
            <person name="Mardanov A.V."/>
            <person name="Beletsky A.V."/>
            <person name="Chupakov A.V."/>
            <person name="Kokryatskaya N.M."/>
            <person name="Pimenov N.V."/>
            <person name="Ravin N.V."/>
        </authorList>
    </citation>
    <scope>NUCLEOTIDE SEQUENCE [LARGE SCALE GENOMIC DNA]</scope>
</reference>
<dbReference type="InterPro" id="IPR008978">
    <property type="entry name" value="HSP20-like_chaperone"/>
</dbReference>
<dbReference type="PROSITE" id="PS51203">
    <property type="entry name" value="CS"/>
    <property type="match status" value="1"/>
</dbReference>
<dbReference type="Gene3D" id="2.60.40.790">
    <property type="match status" value="1"/>
</dbReference>
<protein>
    <submittedName>
        <fullName evidence="5">Heat-shock protein Hsp20</fullName>
    </submittedName>
</protein>
<evidence type="ECO:0000256" key="2">
    <source>
        <dbReference type="RuleBase" id="RU003616"/>
    </source>
</evidence>
<evidence type="ECO:0000259" key="4">
    <source>
        <dbReference type="PROSITE" id="PS51203"/>
    </source>
</evidence>
<dbReference type="Proteomes" id="UP000510821">
    <property type="component" value="Chromosome"/>
</dbReference>
<dbReference type="KEGG" id="flt:Sv326_0460"/>
<evidence type="ECO:0000313" key="5">
    <source>
        <dbReference type="EMBL" id="QLJ52635.1"/>
    </source>
</evidence>
<dbReference type="InterPro" id="IPR031107">
    <property type="entry name" value="Small_HSP"/>
</dbReference>